<gene>
    <name evidence="1" type="ORF">AAGV28_06985</name>
</gene>
<dbReference type="Proteomes" id="UP001574169">
    <property type="component" value="Unassembled WGS sequence"/>
</dbReference>
<proteinExistence type="predicted"/>
<reference evidence="1 2" key="1">
    <citation type="submission" date="2024-04" db="EMBL/GenBank/DDBJ databases">
        <title>New Clade of Flavobacterium.</title>
        <authorList>
            <person name="Matos L."/>
            <person name="Proenca D.N."/>
            <person name="Fransisco R.M."/>
            <person name="Chung A.P."/>
            <person name="Maccario L."/>
            <person name="Sorensen S.J."/>
            <person name="Morais P.V."/>
        </authorList>
    </citation>
    <scope>NUCLEOTIDE SEQUENCE [LARGE SCALE GENOMIC DNA]</scope>
    <source>
        <strain evidence="1 2">FZUC8N2.13</strain>
    </source>
</reference>
<dbReference type="RefSeq" id="WP_373406105.1">
    <property type="nucleotide sequence ID" value="NZ_JBCFQL010000006.1"/>
</dbReference>
<name>A0ABV4TAJ1_9FLAO</name>
<organism evidence="1 2">
    <name type="scientific">Flavobacterium zubiriense</name>
    <dbReference type="NCBI Taxonomy" id="3138075"/>
    <lineage>
        <taxon>Bacteria</taxon>
        <taxon>Pseudomonadati</taxon>
        <taxon>Bacteroidota</taxon>
        <taxon>Flavobacteriia</taxon>
        <taxon>Flavobacteriales</taxon>
        <taxon>Flavobacteriaceae</taxon>
        <taxon>Flavobacterium</taxon>
    </lineage>
</organism>
<comment type="caution">
    <text evidence="1">The sequence shown here is derived from an EMBL/GenBank/DDBJ whole genome shotgun (WGS) entry which is preliminary data.</text>
</comment>
<evidence type="ECO:0000313" key="1">
    <source>
        <dbReference type="EMBL" id="MFA9191112.1"/>
    </source>
</evidence>
<evidence type="ECO:0000313" key="2">
    <source>
        <dbReference type="Proteomes" id="UP001574169"/>
    </source>
</evidence>
<accession>A0ABV4TAJ1</accession>
<protein>
    <submittedName>
        <fullName evidence="1">Uncharacterized protein</fullName>
    </submittedName>
</protein>
<sequence>MKRPFDFIDNKKIDLSNQLHRDEVIKRNKALQNVIENGIELYRLPVSITTRINIECHVCGSQAEGELCRDYESYYDPEDNIPSLKCDCCNSTYHYHKNSEAFFLNVYKDKLKPKP</sequence>
<keyword evidence="2" id="KW-1185">Reference proteome</keyword>
<dbReference type="EMBL" id="JBCFQL010000006">
    <property type="protein sequence ID" value="MFA9191112.1"/>
    <property type="molecule type" value="Genomic_DNA"/>
</dbReference>